<comment type="subcellular location">
    <subcellularLocation>
        <location evidence="1">Cell outer membrane</location>
    </subcellularLocation>
</comment>
<dbReference type="InterPro" id="IPR006664">
    <property type="entry name" value="OMP_bac"/>
</dbReference>
<dbReference type="RefSeq" id="WP_091844865.1">
    <property type="nucleotide sequence ID" value="NZ_FOCM01000003.1"/>
</dbReference>
<dbReference type="PRINTS" id="PR01021">
    <property type="entry name" value="OMPADOMAIN"/>
</dbReference>
<dbReference type="SUPFAM" id="SSF103088">
    <property type="entry name" value="OmpA-like"/>
    <property type="match status" value="1"/>
</dbReference>
<evidence type="ECO:0000256" key="4">
    <source>
        <dbReference type="PROSITE-ProRule" id="PRU00473"/>
    </source>
</evidence>
<keyword evidence="5" id="KW-0732">Signal</keyword>
<evidence type="ECO:0000256" key="3">
    <source>
        <dbReference type="ARBA" id="ARBA00023237"/>
    </source>
</evidence>
<keyword evidence="9" id="KW-1185">Reference proteome</keyword>
<sequence length="618" mass="65666">MGKRSFLPLILTFGVAGGAAVFAATVAVEQIEQQSVLGTQRALSQAGLDWTTVEADGLRLKLAGTAPDEAARFRALSVAGNIVDAARVDDLMAVEKRDTVEAPTFSIEILRQPDEITLIGLVPQDMDRQALIERVARAAFETRITDLLEVASFPAPPTWSDAVDYGIESLEGLTSAKVSIGEASVSLTTLAESAAARDRLERDLDRAAPEGLDVTLDIQAPRPVVAPFILRLVKDGEGMRFNACTAGTEQGAARILSAAQEAGVPAGDDCRLALGLPSPDWARVGARAIRTLGTLDGGQLTISDLQVRLEAAQGQEPAVFETAVSDLRADLPDAFTLTATLPDDSAVEPEAGPAQFVVTRSPEGLVQMRGRVGSERAREATLAYARSLFGVEQIDSDLEVLPQVPQGWSPRLLVALDSLSMLTNGAVMVDESQVDISGTTGTRDADDEIARILAGRMGESGSFSIDVSYDERADPTAALPSPEECVEQINAILTERQITFDPGSAIIDAESRASVDAIADVVKQCEGVPMEVGGFTDSQGREEMNQQLSQQRAEALLAGLMARRVLTSDLVARGYGEENPIADNSTAEGREANRRLEFRLLDGEESASDSAEDEAPPE</sequence>
<dbReference type="PROSITE" id="PS51123">
    <property type="entry name" value="OMPA_2"/>
    <property type="match status" value="1"/>
</dbReference>
<evidence type="ECO:0000256" key="2">
    <source>
        <dbReference type="ARBA" id="ARBA00023136"/>
    </source>
</evidence>
<organism evidence="8 9">
    <name type="scientific">Palleronia pelagia</name>
    <dbReference type="NCBI Taxonomy" id="387096"/>
    <lineage>
        <taxon>Bacteria</taxon>
        <taxon>Pseudomonadati</taxon>
        <taxon>Pseudomonadota</taxon>
        <taxon>Alphaproteobacteria</taxon>
        <taxon>Rhodobacterales</taxon>
        <taxon>Roseobacteraceae</taxon>
        <taxon>Palleronia</taxon>
    </lineage>
</organism>
<dbReference type="PANTHER" id="PTHR30329:SF21">
    <property type="entry name" value="LIPOPROTEIN YIAD-RELATED"/>
    <property type="match status" value="1"/>
</dbReference>
<dbReference type="InterPro" id="IPR006665">
    <property type="entry name" value="OmpA-like"/>
</dbReference>
<accession>A0A1H8EKE9</accession>
<dbReference type="CDD" id="cd07185">
    <property type="entry name" value="OmpA_C-like"/>
    <property type="match status" value="1"/>
</dbReference>
<dbReference type="InterPro" id="IPR007055">
    <property type="entry name" value="BON_dom"/>
</dbReference>
<evidence type="ECO:0000313" key="9">
    <source>
        <dbReference type="Proteomes" id="UP000199372"/>
    </source>
</evidence>
<evidence type="ECO:0000259" key="6">
    <source>
        <dbReference type="PROSITE" id="PS50914"/>
    </source>
</evidence>
<evidence type="ECO:0000256" key="5">
    <source>
        <dbReference type="SAM" id="SignalP"/>
    </source>
</evidence>
<evidence type="ECO:0000256" key="1">
    <source>
        <dbReference type="ARBA" id="ARBA00004442"/>
    </source>
</evidence>
<dbReference type="InterPro" id="IPR036737">
    <property type="entry name" value="OmpA-like_sf"/>
</dbReference>
<evidence type="ECO:0000259" key="7">
    <source>
        <dbReference type="PROSITE" id="PS51123"/>
    </source>
</evidence>
<feature type="domain" description="OmpA-like" evidence="7">
    <location>
        <begin position="487"/>
        <end position="604"/>
    </location>
</feature>
<dbReference type="OrthoDB" id="5525824at2"/>
<dbReference type="PROSITE" id="PS50914">
    <property type="entry name" value="BON"/>
    <property type="match status" value="1"/>
</dbReference>
<feature type="signal peptide" evidence="5">
    <location>
        <begin position="1"/>
        <end position="23"/>
    </location>
</feature>
<dbReference type="EMBL" id="FOCM01000003">
    <property type="protein sequence ID" value="SEN19942.1"/>
    <property type="molecule type" value="Genomic_DNA"/>
</dbReference>
<feature type="domain" description="BON" evidence="6">
    <location>
        <begin position="333"/>
        <end position="402"/>
    </location>
</feature>
<reference evidence="9" key="1">
    <citation type="submission" date="2016-10" db="EMBL/GenBank/DDBJ databases">
        <authorList>
            <person name="Varghese N."/>
            <person name="Submissions S."/>
        </authorList>
    </citation>
    <scope>NUCLEOTIDE SEQUENCE [LARGE SCALE GENOMIC DNA]</scope>
    <source>
        <strain evidence="9">DSM 26893</strain>
    </source>
</reference>
<keyword evidence="3" id="KW-0998">Cell outer membrane</keyword>
<dbReference type="GO" id="GO:0009279">
    <property type="term" value="C:cell outer membrane"/>
    <property type="evidence" value="ECO:0007669"/>
    <property type="project" value="UniProtKB-SubCell"/>
</dbReference>
<dbReference type="Gene3D" id="3.40.1520.20">
    <property type="match status" value="2"/>
</dbReference>
<name>A0A1H8EKE9_9RHOB</name>
<gene>
    <name evidence="8" type="ORF">SAMN04488011_10312</name>
</gene>
<dbReference type="PANTHER" id="PTHR30329">
    <property type="entry name" value="STATOR ELEMENT OF FLAGELLAR MOTOR COMPLEX"/>
    <property type="match status" value="1"/>
</dbReference>
<dbReference type="Pfam" id="PF00691">
    <property type="entry name" value="OmpA"/>
    <property type="match status" value="1"/>
</dbReference>
<protein>
    <submittedName>
        <fullName evidence="8">OmpA-OmpF porin, OOP family</fullName>
    </submittedName>
</protein>
<keyword evidence="2 4" id="KW-0472">Membrane</keyword>
<feature type="chain" id="PRO_5011772002" evidence="5">
    <location>
        <begin position="24"/>
        <end position="618"/>
    </location>
</feature>
<proteinExistence type="predicted"/>
<dbReference type="Proteomes" id="UP000199372">
    <property type="component" value="Unassembled WGS sequence"/>
</dbReference>
<dbReference type="Gene3D" id="3.30.1330.60">
    <property type="entry name" value="OmpA-like domain"/>
    <property type="match status" value="1"/>
</dbReference>
<evidence type="ECO:0000313" key="8">
    <source>
        <dbReference type="EMBL" id="SEN19942.1"/>
    </source>
</evidence>
<dbReference type="InterPro" id="IPR050330">
    <property type="entry name" value="Bact_OuterMem_StrucFunc"/>
</dbReference>
<dbReference type="AlphaFoldDB" id="A0A1H8EKE9"/>